<reference evidence="1" key="2">
    <citation type="submission" date="2018-08" db="UniProtKB">
        <authorList>
            <consortium name="EnsemblPlants"/>
        </authorList>
    </citation>
    <scope>IDENTIFICATION</scope>
    <source>
        <strain evidence="1">Yugu1</strain>
    </source>
</reference>
<reference evidence="2" key="1">
    <citation type="journal article" date="2012" name="Nat. Biotechnol.">
        <title>Reference genome sequence of the model plant Setaria.</title>
        <authorList>
            <person name="Bennetzen J.L."/>
            <person name="Schmutz J."/>
            <person name="Wang H."/>
            <person name="Percifield R."/>
            <person name="Hawkins J."/>
            <person name="Pontaroli A.C."/>
            <person name="Estep M."/>
            <person name="Feng L."/>
            <person name="Vaughn J.N."/>
            <person name="Grimwood J."/>
            <person name="Jenkins J."/>
            <person name="Barry K."/>
            <person name="Lindquist E."/>
            <person name="Hellsten U."/>
            <person name="Deshpande S."/>
            <person name="Wang X."/>
            <person name="Wu X."/>
            <person name="Mitros T."/>
            <person name="Triplett J."/>
            <person name="Yang X."/>
            <person name="Ye C.Y."/>
            <person name="Mauro-Herrera M."/>
            <person name="Wang L."/>
            <person name="Li P."/>
            <person name="Sharma M."/>
            <person name="Sharma R."/>
            <person name="Ronald P.C."/>
            <person name="Panaud O."/>
            <person name="Kellogg E.A."/>
            <person name="Brutnell T.P."/>
            <person name="Doust A.N."/>
            <person name="Tuskan G.A."/>
            <person name="Rokhsar D."/>
            <person name="Devos K.M."/>
        </authorList>
    </citation>
    <scope>NUCLEOTIDE SEQUENCE [LARGE SCALE GENOMIC DNA]</scope>
    <source>
        <strain evidence="2">cv. Yugu1</strain>
    </source>
</reference>
<dbReference type="InParanoid" id="K3Z1X6"/>
<dbReference type="EnsemblPlants" id="KQL30293">
    <property type="protein sequence ID" value="KQL30293"/>
    <property type="gene ID" value="SETIT_020544mg"/>
</dbReference>
<dbReference type="Gramene" id="KQL30293">
    <property type="protein sequence ID" value="KQL30293"/>
    <property type="gene ID" value="SETIT_020544mg"/>
</dbReference>
<evidence type="ECO:0000313" key="1">
    <source>
        <dbReference type="EnsemblPlants" id="KQL30293"/>
    </source>
</evidence>
<accession>K3Z1X6</accession>
<dbReference type="Proteomes" id="UP000004995">
    <property type="component" value="Unassembled WGS sequence"/>
</dbReference>
<evidence type="ECO:0000313" key="2">
    <source>
        <dbReference type="Proteomes" id="UP000004995"/>
    </source>
</evidence>
<protein>
    <submittedName>
        <fullName evidence="1">Uncharacterized protein</fullName>
    </submittedName>
</protein>
<name>K3Z1X6_SETIT</name>
<dbReference type="AlphaFoldDB" id="K3Z1X6"/>
<proteinExistence type="predicted"/>
<keyword evidence="2" id="KW-1185">Reference proteome</keyword>
<dbReference type="EMBL" id="AGNK02000421">
    <property type="status" value="NOT_ANNOTATED_CDS"/>
    <property type="molecule type" value="Genomic_DNA"/>
</dbReference>
<dbReference type="HOGENOM" id="CLU_3176304_0_0_1"/>
<organism evidence="1 2">
    <name type="scientific">Setaria italica</name>
    <name type="common">Foxtail millet</name>
    <name type="synonym">Panicum italicum</name>
    <dbReference type="NCBI Taxonomy" id="4555"/>
    <lineage>
        <taxon>Eukaryota</taxon>
        <taxon>Viridiplantae</taxon>
        <taxon>Streptophyta</taxon>
        <taxon>Embryophyta</taxon>
        <taxon>Tracheophyta</taxon>
        <taxon>Spermatophyta</taxon>
        <taxon>Magnoliopsida</taxon>
        <taxon>Liliopsida</taxon>
        <taxon>Poales</taxon>
        <taxon>Poaceae</taxon>
        <taxon>PACMAD clade</taxon>
        <taxon>Panicoideae</taxon>
        <taxon>Panicodae</taxon>
        <taxon>Paniceae</taxon>
        <taxon>Cenchrinae</taxon>
        <taxon>Setaria</taxon>
    </lineage>
</organism>
<sequence length="47" mass="5106">MICKGAGVGEMLQVIRGDCARHILSCVVKQQQGSIATEIFSRLCIEI</sequence>